<keyword evidence="2" id="KW-1133">Transmembrane helix</keyword>
<keyword evidence="2" id="KW-0812">Transmembrane</keyword>
<sequence>MEVRRHDGMEVFTDSAAHAPEVYHHKEPVMNYTRVVEVRKGPFGLSIWSLCTLVAVITAVIVGASVGGGLGAALASCKSSSSSVLSPVAEASSCPSPTPTPTSTTSQATETSTIEDTTTDFYEPTAPDQVENLTLPSACSSKNGQGSHTTLNGYVFSYRCGFDFPGPQNDIAPLIAYTAWDCMHACAMYTELHKDDTNVKACDSIAFVQDMSTAMRQHGANCWLKTGTRKLFPEADRLPKFLYAKIDS</sequence>
<proteinExistence type="predicted"/>
<dbReference type="Proteomes" id="UP001152024">
    <property type="component" value="Unassembled WGS sequence"/>
</dbReference>
<protein>
    <recommendedName>
        <fullName evidence="5">Apple domain-containing protein</fullName>
    </recommendedName>
</protein>
<evidence type="ECO:0000256" key="1">
    <source>
        <dbReference type="SAM" id="MobiDB-lite"/>
    </source>
</evidence>
<accession>A0ABQ8RPW9</accession>
<evidence type="ECO:0000313" key="3">
    <source>
        <dbReference type="EMBL" id="KAJ4139810.1"/>
    </source>
</evidence>
<evidence type="ECO:0000256" key="2">
    <source>
        <dbReference type="SAM" id="Phobius"/>
    </source>
</evidence>
<feature type="compositionally biased region" description="Low complexity" evidence="1">
    <location>
        <begin position="88"/>
        <end position="120"/>
    </location>
</feature>
<reference evidence="3" key="1">
    <citation type="submission" date="2022-09" db="EMBL/GenBank/DDBJ databases">
        <title>Fusarium specimens isolated from Avocado Roots.</title>
        <authorList>
            <person name="Stajich J."/>
            <person name="Roper C."/>
            <person name="Heimlech-Rivalta G."/>
        </authorList>
    </citation>
    <scope>NUCLEOTIDE SEQUENCE</scope>
    <source>
        <strain evidence="3">CF00095</strain>
    </source>
</reference>
<gene>
    <name evidence="3" type="ORF">NW768_001155</name>
</gene>
<feature type="transmembrane region" description="Helical" evidence="2">
    <location>
        <begin position="47"/>
        <end position="75"/>
    </location>
</feature>
<name>A0ABQ8RPW9_FUSEQ</name>
<feature type="region of interest" description="Disordered" evidence="1">
    <location>
        <begin position="88"/>
        <end position="123"/>
    </location>
</feature>
<organism evidence="3 4">
    <name type="scientific">Fusarium equiseti</name>
    <name type="common">Fusarium scirpi</name>
    <dbReference type="NCBI Taxonomy" id="61235"/>
    <lineage>
        <taxon>Eukaryota</taxon>
        <taxon>Fungi</taxon>
        <taxon>Dikarya</taxon>
        <taxon>Ascomycota</taxon>
        <taxon>Pezizomycotina</taxon>
        <taxon>Sordariomycetes</taxon>
        <taxon>Hypocreomycetidae</taxon>
        <taxon>Hypocreales</taxon>
        <taxon>Nectriaceae</taxon>
        <taxon>Fusarium</taxon>
        <taxon>Fusarium incarnatum-equiseti species complex</taxon>
    </lineage>
</organism>
<keyword evidence="2" id="KW-0472">Membrane</keyword>
<evidence type="ECO:0000313" key="4">
    <source>
        <dbReference type="Proteomes" id="UP001152024"/>
    </source>
</evidence>
<keyword evidence="4" id="KW-1185">Reference proteome</keyword>
<dbReference type="EMBL" id="JAOQBH010000002">
    <property type="protein sequence ID" value="KAJ4139810.1"/>
    <property type="molecule type" value="Genomic_DNA"/>
</dbReference>
<evidence type="ECO:0008006" key="5">
    <source>
        <dbReference type="Google" id="ProtNLM"/>
    </source>
</evidence>
<comment type="caution">
    <text evidence="3">The sequence shown here is derived from an EMBL/GenBank/DDBJ whole genome shotgun (WGS) entry which is preliminary data.</text>
</comment>